<keyword evidence="1" id="KW-0677">Repeat</keyword>
<dbReference type="InterPro" id="IPR056884">
    <property type="entry name" value="NPHP3-like_N"/>
</dbReference>
<accession>K5XAX6</accession>
<dbReference type="PANTHER" id="PTHR10039:SF14">
    <property type="entry name" value="NACHT DOMAIN-CONTAINING PROTEIN"/>
    <property type="match status" value="1"/>
</dbReference>
<dbReference type="PANTHER" id="PTHR10039">
    <property type="entry name" value="AMELOGENIN"/>
    <property type="match status" value="1"/>
</dbReference>
<dbReference type="GeneID" id="18920565"/>
<reference evidence="3 4" key="1">
    <citation type="journal article" date="2012" name="BMC Genomics">
        <title>Comparative genomics of the white-rot fungi, Phanerochaete carnosa and P. chrysosporium, to elucidate the genetic basis of the distinct wood types they colonize.</title>
        <authorList>
            <person name="Suzuki H."/>
            <person name="MacDonald J."/>
            <person name="Syed K."/>
            <person name="Salamov A."/>
            <person name="Hori C."/>
            <person name="Aerts A."/>
            <person name="Henrissat B."/>
            <person name="Wiebenga A."/>
            <person name="vanKuyk P.A."/>
            <person name="Barry K."/>
            <person name="Lindquist E."/>
            <person name="LaButti K."/>
            <person name="Lapidus A."/>
            <person name="Lucas S."/>
            <person name="Coutinho P."/>
            <person name="Gong Y."/>
            <person name="Samejima M."/>
            <person name="Mahadevan R."/>
            <person name="Abou-Zaid M."/>
            <person name="de Vries R.P."/>
            <person name="Igarashi K."/>
            <person name="Yadav J.S."/>
            <person name="Grigoriev I.V."/>
            <person name="Master E.R."/>
        </authorList>
    </citation>
    <scope>NUCLEOTIDE SEQUENCE [LARGE SCALE GENOMIC DNA]</scope>
    <source>
        <strain evidence="3 4">HHB-10118-sp</strain>
    </source>
</reference>
<dbReference type="STRING" id="650164.K5XAX6"/>
<proteinExistence type="predicted"/>
<keyword evidence="4" id="KW-1185">Reference proteome</keyword>
<evidence type="ECO:0000256" key="1">
    <source>
        <dbReference type="ARBA" id="ARBA00022737"/>
    </source>
</evidence>
<evidence type="ECO:0000313" key="3">
    <source>
        <dbReference type="EMBL" id="EKM60092.1"/>
    </source>
</evidence>
<dbReference type="OrthoDB" id="2658414at2759"/>
<feature type="non-terminal residue" evidence="3">
    <location>
        <position position="254"/>
    </location>
</feature>
<dbReference type="Pfam" id="PF24883">
    <property type="entry name" value="NPHP3_N"/>
    <property type="match status" value="1"/>
</dbReference>
<evidence type="ECO:0000313" key="4">
    <source>
        <dbReference type="Proteomes" id="UP000008370"/>
    </source>
</evidence>
<evidence type="ECO:0000259" key="2">
    <source>
        <dbReference type="PROSITE" id="PS50837"/>
    </source>
</evidence>
<dbReference type="InParanoid" id="K5XAX6"/>
<dbReference type="SUPFAM" id="SSF52540">
    <property type="entry name" value="P-loop containing nucleoside triphosphate hydrolases"/>
    <property type="match status" value="1"/>
</dbReference>
<dbReference type="EMBL" id="JH930469">
    <property type="protein sequence ID" value="EKM60092.1"/>
    <property type="molecule type" value="Genomic_DNA"/>
</dbReference>
<sequence length="254" mass="28091">MTSADDQYNILWLNGQPGSGKTTLAFTVAQRCRASRTLGANFFCSRSDSDCSNASLVFTTIAYQLGLFYEPYKDLVAEILKKDPQLVYSSVSRQFEELIVQPLTHLRGGFPPCVIVIDALDECRDPQVTSAVLSTLLKHAEDLSPLRFFVTSRPERHIITRFDSPNYRSASGRLLLHEVPLESVAPDIKKYVTTSLSEVRLEFGLAESWPDEADIDIVSRLANGSFIFAATATKFIGDPGYDDPVGQLKTLTSA</sequence>
<dbReference type="AlphaFoldDB" id="K5XAX6"/>
<name>K5XAX6_PHACS</name>
<protein>
    <recommendedName>
        <fullName evidence="2">NACHT domain-containing protein</fullName>
    </recommendedName>
</protein>
<dbReference type="InterPro" id="IPR007111">
    <property type="entry name" value="NACHT_NTPase"/>
</dbReference>
<dbReference type="HOGENOM" id="CLU_000288_6_10_1"/>
<gene>
    <name evidence="3" type="ORF">PHACADRAFT_87077</name>
</gene>
<dbReference type="PROSITE" id="PS50837">
    <property type="entry name" value="NACHT"/>
    <property type="match status" value="1"/>
</dbReference>
<dbReference type="KEGG" id="pco:PHACADRAFT_87077"/>
<organism evidence="3 4">
    <name type="scientific">Phanerochaete carnosa (strain HHB-10118-sp)</name>
    <name type="common">White-rot fungus</name>
    <name type="synonym">Peniophora carnosa</name>
    <dbReference type="NCBI Taxonomy" id="650164"/>
    <lineage>
        <taxon>Eukaryota</taxon>
        <taxon>Fungi</taxon>
        <taxon>Dikarya</taxon>
        <taxon>Basidiomycota</taxon>
        <taxon>Agaricomycotina</taxon>
        <taxon>Agaricomycetes</taxon>
        <taxon>Polyporales</taxon>
        <taxon>Phanerochaetaceae</taxon>
        <taxon>Phanerochaete</taxon>
    </lineage>
</organism>
<dbReference type="RefSeq" id="XP_007392637.1">
    <property type="nucleotide sequence ID" value="XM_007392575.1"/>
</dbReference>
<dbReference type="Gene3D" id="3.40.50.300">
    <property type="entry name" value="P-loop containing nucleotide triphosphate hydrolases"/>
    <property type="match status" value="1"/>
</dbReference>
<feature type="domain" description="NACHT" evidence="2">
    <location>
        <begin position="9"/>
        <end position="154"/>
    </location>
</feature>
<dbReference type="InterPro" id="IPR027417">
    <property type="entry name" value="P-loop_NTPase"/>
</dbReference>
<dbReference type="Proteomes" id="UP000008370">
    <property type="component" value="Unassembled WGS sequence"/>
</dbReference>